<feature type="non-terminal residue" evidence="1">
    <location>
        <position position="90"/>
    </location>
</feature>
<evidence type="ECO:0000313" key="2">
    <source>
        <dbReference type="Proteomes" id="UP001295444"/>
    </source>
</evidence>
<proteinExistence type="predicted"/>
<dbReference type="AlphaFoldDB" id="A0AAD1VU09"/>
<dbReference type="EMBL" id="OW240913">
    <property type="protein sequence ID" value="CAH2251209.1"/>
    <property type="molecule type" value="Genomic_DNA"/>
</dbReference>
<protein>
    <submittedName>
        <fullName evidence="1">Uncharacterized protein</fullName>
    </submittedName>
</protein>
<sequence>MGFVSRVGVTPTRTLLSIAGHAPFGLAAWTLACSFRPDCLDSVTCLLCFSVTGGPAAAFRGSLPGIYNAGKSGPLSMYLNFRRRSCSRTV</sequence>
<dbReference type="PROSITE" id="PS51257">
    <property type="entry name" value="PROKAR_LIPOPROTEIN"/>
    <property type="match status" value="1"/>
</dbReference>
<reference evidence="1" key="1">
    <citation type="submission" date="2022-03" db="EMBL/GenBank/DDBJ databases">
        <authorList>
            <person name="Alioto T."/>
            <person name="Alioto T."/>
            <person name="Gomez Garrido J."/>
        </authorList>
    </citation>
    <scope>NUCLEOTIDE SEQUENCE</scope>
</reference>
<accession>A0AAD1VU09</accession>
<name>A0AAD1VU09_PELCU</name>
<keyword evidence="2" id="KW-1185">Reference proteome</keyword>
<evidence type="ECO:0000313" key="1">
    <source>
        <dbReference type="EMBL" id="CAH2251209.1"/>
    </source>
</evidence>
<dbReference type="Proteomes" id="UP001295444">
    <property type="component" value="Chromosome 02"/>
</dbReference>
<organism evidence="1 2">
    <name type="scientific">Pelobates cultripes</name>
    <name type="common">Western spadefoot toad</name>
    <dbReference type="NCBI Taxonomy" id="61616"/>
    <lineage>
        <taxon>Eukaryota</taxon>
        <taxon>Metazoa</taxon>
        <taxon>Chordata</taxon>
        <taxon>Craniata</taxon>
        <taxon>Vertebrata</taxon>
        <taxon>Euteleostomi</taxon>
        <taxon>Amphibia</taxon>
        <taxon>Batrachia</taxon>
        <taxon>Anura</taxon>
        <taxon>Pelobatoidea</taxon>
        <taxon>Pelobatidae</taxon>
        <taxon>Pelobates</taxon>
    </lineage>
</organism>
<gene>
    <name evidence="1" type="ORF">PECUL_23A034845</name>
</gene>